<dbReference type="AlphaFoldDB" id="A0A839K1J4"/>
<dbReference type="Proteomes" id="UP000574276">
    <property type="component" value="Unassembled WGS sequence"/>
</dbReference>
<reference evidence="1 2" key="1">
    <citation type="submission" date="2020-07" db="EMBL/GenBank/DDBJ databases">
        <title>Characterization and genome sequencing of isolate MD1, a novel member within the family Lachnospiraceae.</title>
        <authorList>
            <person name="Rettenmaier R."/>
            <person name="Di Bello L."/>
            <person name="Zinser C."/>
            <person name="Scheitz K."/>
            <person name="Liebl W."/>
            <person name="Zverlov V."/>
        </authorList>
    </citation>
    <scope>NUCLEOTIDE SEQUENCE [LARGE SCALE GENOMIC DNA]</scope>
    <source>
        <strain evidence="1 2">MD1</strain>
    </source>
</reference>
<name>A0A839K1J4_9FIRM</name>
<proteinExistence type="predicted"/>
<dbReference type="RefSeq" id="WP_228352519.1">
    <property type="nucleotide sequence ID" value="NZ_JACEGA010000001.1"/>
</dbReference>
<accession>A0A839K1J4</accession>
<dbReference type="InterPro" id="IPR017853">
    <property type="entry name" value="GH"/>
</dbReference>
<dbReference type="SUPFAM" id="SSF51445">
    <property type="entry name" value="(Trans)glycosidases"/>
    <property type="match status" value="1"/>
</dbReference>
<evidence type="ECO:0000313" key="1">
    <source>
        <dbReference type="EMBL" id="MBB2182829.1"/>
    </source>
</evidence>
<comment type="caution">
    <text evidence="1">The sequence shown here is derived from an EMBL/GenBank/DDBJ whole genome shotgun (WGS) entry which is preliminary data.</text>
</comment>
<organism evidence="1 2">
    <name type="scientific">Variimorphobacter saccharofermentans</name>
    <dbReference type="NCBI Taxonomy" id="2755051"/>
    <lineage>
        <taxon>Bacteria</taxon>
        <taxon>Bacillati</taxon>
        <taxon>Bacillota</taxon>
        <taxon>Clostridia</taxon>
        <taxon>Lachnospirales</taxon>
        <taxon>Lachnospiraceae</taxon>
        <taxon>Variimorphobacter</taxon>
    </lineage>
</organism>
<sequence length="483" mass="56197">MSNELKAYHLHMGPAKCAVDLSDGSERGNYVNQDYILRKLGRPHRAVNIMYCYYPLDKGWPGRASVVHANPNVTFAWDYPYDDYFTYKGGLNGNRDEEPFPYMRDIRRHGQDVILTMTIDPNVTDDHLIAIAQDLTTFGPMFLRINHEATGDWFSFNRRCTYQEVADFFVRFHKIIKEYAPNVKTILCIGGIEDLEKEEMEKEKEFTEAVRHTDIWSVDKYMALHWGWPYDVAERGGTSHNRHTVQKIYELTKRSFERFSYLCGGITKPMVMSEFNADGDVTGPYDQVKMIQEFCKMLKDEPATWFSGFTFYQFRDDGRLGLEITDPNNKEVGVEQPALQAYKEIIHDDYFKPVFTVGEELSFPVKLRWGCSEDSTGLSIPLHFEKDPVFAEVNFDEELQDLNLMMEINDHWFYKAPGVKMIDLMPAFFDKKLNGPCELRLNLFAPPATGENDPSQGDDWAENYYTVIKKLPYIRLRFEPIEL</sequence>
<keyword evidence="2" id="KW-1185">Reference proteome</keyword>
<evidence type="ECO:0000313" key="2">
    <source>
        <dbReference type="Proteomes" id="UP000574276"/>
    </source>
</evidence>
<dbReference type="Gene3D" id="3.20.20.80">
    <property type="entry name" value="Glycosidases"/>
    <property type="match status" value="1"/>
</dbReference>
<protein>
    <submittedName>
        <fullName evidence="1">Uncharacterized protein</fullName>
    </submittedName>
</protein>
<gene>
    <name evidence="1" type="ORF">H0486_08065</name>
</gene>
<dbReference type="EMBL" id="JACEGA010000001">
    <property type="protein sequence ID" value="MBB2182829.1"/>
    <property type="molecule type" value="Genomic_DNA"/>
</dbReference>